<dbReference type="InterPro" id="IPR028989">
    <property type="entry name" value="RimP_N"/>
</dbReference>
<dbReference type="InterPro" id="IPR028998">
    <property type="entry name" value="RimP_C"/>
</dbReference>
<gene>
    <name evidence="3" type="primary">rimP</name>
    <name evidence="7" type="ORF">SAMN05878503_11224</name>
</gene>
<feature type="domain" description="Ribosome maturation factor RimP N-terminal" evidence="5">
    <location>
        <begin position="17"/>
        <end position="89"/>
    </location>
</feature>
<evidence type="ECO:0000313" key="7">
    <source>
        <dbReference type="EMBL" id="SNX72299.1"/>
    </source>
</evidence>
<dbReference type="GO" id="GO:0006412">
    <property type="term" value="P:translation"/>
    <property type="evidence" value="ECO:0007669"/>
    <property type="project" value="TreeGrafter"/>
</dbReference>
<feature type="region of interest" description="Disordered" evidence="4">
    <location>
        <begin position="176"/>
        <end position="204"/>
    </location>
</feature>
<evidence type="ECO:0000256" key="4">
    <source>
        <dbReference type="SAM" id="MobiDB-lite"/>
    </source>
</evidence>
<sequence>MSDLVAKTAIDQRLAEIVGPVIESMGFELVRLRLMSGKTRTLQIMADRPEGGIVVDECAAISTAVSAVLDVEDPIEDNYTLEVSSPGIDRPLTRLKDFDTWSGYEARIETSELIDGRRRFKGELAGTEGDEVLITIDDGKDGLLTIGLKFEWLSDAKLILTDDLIAEMLRQKKASGNFDDSQFDEIQESEGDEGDEPEAPQTRH</sequence>
<dbReference type="SUPFAM" id="SSF74942">
    <property type="entry name" value="YhbC-like, C-terminal domain"/>
    <property type="match status" value="1"/>
</dbReference>
<dbReference type="Gene3D" id="3.30.300.70">
    <property type="entry name" value="RimP-like superfamily, N-terminal"/>
    <property type="match status" value="1"/>
</dbReference>
<comment type="subcellular location">
    <subcellularLocation>
        <location evidence="3">Cytoplasm</location>
    </subcellularLocation>
</comment>
<protein>
    <recommendedName>
        <fullName evidence="3">Ribosome maturation factor RimP</fullName>
    </recommendedName>
</protein>
<dbReference type="FunFam" id="3.30.300.70:FF:000001">
    <property type="entry name" value="Ribosome maturation factor RimP"/>
    <property type="match status" value="1"/>
</dbReference>
<dbReference type="PANTHER" id="PTHR33867:SF1">
    <property type="entry name" value="RIBOSOME MATURATION FACTOR RIMP"/>
    <property type="match status" value="1"/>
</dbReference>
<dbReference type="NCBIfam" id="NF000932">
    <property type="entry name" value="PRK00092.2-5"/>
    <property type="match status" value="1"/>
</dbReference>
<dbReference type="RefSeq" id="WP_097031029.1">
    <property type="nucleotide sequence ID" value="NZ_OAOQ01000012.1"/>
</dbReference>
<dbReference type="GO" id="GO:0000028">
    <property type="term" value="P:ribosomal small subunit assembly"/>
    <property type="evidence" value="ECO:0007669"/>
    <property type="project" value="TreeGrafter"/>
</dbReference>
<evidence type="ECO:0000256" key="1">
    <source>
        <dbReference type="ARBA" id="ARBA00022490"/>
    </source>
</evidence>
<dbReference type="OrthoDB" id="9805006at2"/>
<dbReference type="Pfam" id="PF02576">
    <property type="entry name" value="RimP_N"/>
    <property type="match status" value="1"/>
</dbReference>
<dbReference type="HAMAP" id="MF_01077">
    <property type="entry name" value="RimP"/>
    <property type="match status" value="1"/>
</dbReference>
<dbReference type="SUPFAM" id="SSF75420">
    <property type="entry name" value="YhbC-like, N-terminal domain"/>
    <property type="match status" value="1"/>
</dbReference>
<evidence type="ECO:0000256" key="2">
    <source>
        <dbReference type="ARBA" id="ARBA00022517"/>
    </source>
</evidence>
<dbReference type="InterPro" id="IPR035956">
    <property type="entry name" value="RimP_N_sf"/>
</dbReference>
<dbReference type="PANTHER" id="PTHR33867">
    <property type="entry name" value="RIBOSOME MATURATION FACTOR RIMP"/>
    <property type="match status" value="1"/>
</dbReference>
<reference evidence="8" key="1">
    <citation type="submission" date="2017-08" db="EMBL/GenBank/DDBJ databases">
        <authorList>
            <person name="Varghese N."/>
            <person name="Submissions S."/>
        </authorList>
    </citation>
    <scope>NUCLEOTIDE SEQUENCE [LARGE SCALE GENOMIC DNA]</scope>
    <source>
        <strain evidence="8">JA234</strain>
    </source>
</reference>
<evidence type="ECO:0000313" key="8">
    <source>
        <dbReference type="Proteomes" id="UP000219467"/>
    </source>
</evidence>
<dbReference type="GO" id="GO:0005829">
    <property type="term" value="C:cytosol"/>
    <property type="evidence" value="ECO:0007669"/>
    <property type="project" value="TreeGrafter"/>
</dbReference>
<dbReference type="Proteomes" id="UP000219467">
    <property type="component" value="Unassembled WGS sequence"/>
</dbReference>
<keyword evidence="1 3" id="KW-0963">Cytoplasm</keyword>
<feature type="domain" description="Ribosome maturation factor RimP C-terminal" evidence="6">
    <location>
        <begin position="92"/>
        <end position="161"/>
    </location>
</feature>
<dbReference type="EMBL" id="OAOQ01000012">
    <property type="protein sequence ID" value="SNX72299.1"/>
    <property type="molecule type" value="Genomic_DNA"/>
</dbReference>
<dbReference type="Pfam" id="PF17384">
    <property type="entry name" value="DUF150_C"/>
    <property type="match status" value="1"/>
</dbReference>
<organism evidence="7 8">
    <name type="scientific">Cereibacter ovatus</name>
    <dbReference type="NCBI Taxonomy" id="439529"/>
    <lineage>
        <taxon>Bacteria</taxon>
        <taxon>Pseudomonadati</taxon>
        <taxon>Pseudomonadota</taxon>
        <taxon>Alphaproteobacteria</taxon>
        <taxon>Rhodobacterales</taxon>
        <taxon>Paracoccaceae</taxon>
        <taxon>Cereibacter</taxon>
    </lineage>
</organism>
<accession>A0A285CXN2</accession>
<evidence type="ECO:0000256" key="3">
    <source>
        <dbReference type="HAMAP-Rule" id="MF_01077"/>
    </source>
</evidence>
<feature type="compositionally biased region" description="Acidic residues" evidence="4">
    <location>
        <begin position="181"/>
        <end position="198"/>
    </location>
</feature>
<comment type="function">
    <text evidence="3">Required for maturation of 30S ribosomal subunits.</text>
</comment>
<keyword evidence="8" id="KW-1185">Reference proteome</keyword>
<keyword evidence="2 3" id="KW-0690">Ribosome biogenesis</keyword>
<dbReference type="CDD" id="cd01734">
    <property type="entry name" value="YlxS_C"/>
    <property type="match status" value="1"/>
</dbReference>
<name>A0A285CXN2_9RHOB</name>
<proteinExistence type="inferred from homology"/>
<dbReference type="InterPro" id="IPR036847">
    <property type="entry name" value="RimP_C_sf"/>
</dbReference>
<comment type="similarity">
    <text evidence="3">Belongs to the RimP family.</text>
</comment>
<evidence type="ECO:0000259" key="6">
    <source>
        <dbReference type="Pfam" id="PF17384"/>
    </source>
</evidence>
<dbReference type="InterPro" id="IPR003728">
    <property type="entry name" value="Ribosome_maturation_RimP"/>
</dbReference>
<dbReference type="AlphaFoldDB" id="A0A285CXN2"/>
<evidence type="ECO:0000259" key="5">
    <source>
        <dbReference type="Pfam" id="PF02576"/>
    </source>
</evidence>